<dbReference type="Proteomes" id="UP001517247">
    <property type="component" value="Unassembled WGS sequence"/>
</dbReference>
<evidence type="ECO:0000313" key="3">
    <source>
        <dbReference type="Proteomes" id="UP001517247"/>
    </source>
</evidence>
<dbReference type="EMBL" id="SSHJ02000010">
    <property type="protein sequence ID" value="MFN0257718.1"/>
    <property type="molecule type" value="Genomic_DNA"/>
</dbReference>
<protein>
    <submittedName>
        <fullName evidence="2">Helix-turn-helix domain-containing protein</fullName>
    </submittedName>
</protein>
<dbReference type="InterPro" id="IPR001387">
    <property type="entry name" value="Cro/C1-type_HTH"/>
</dbReference>
<name>A0ABW9JAY9_9SPHI</name>
<gene>
    <name evidence="2" type="ORF">E6A44_019195</name>
</gene>
<keyword evidence="3" id="KW-1185">Reference proteome</keyword>
<sequence>MAAKDKDTLTDFGLFLAQRSVNKSQVSTKTGISKTRMTRLTTKRNSFLRASELYLVAMAIDVDPCDLLKFLYKDLKLKK</sequence>
<accession>A0ABW9JAY9</accession>
<evidence type="ECO:0000313" key="2">
    <source>
        <dbReference type="EMBL" id="MFN0257718.1"/>
    </source>
</evidence>
<proteinExistence type="predicted"/>
<dbReference type="Pfam" id="PF13443">
    <property type="entry name" value="HTH_26"/>
    <property type="match status" value="1"/>
</dbReference>
<comment type="caution">
    <text evidence="2">The sequence shown here is derived from an EMBL/GenBank/DDBJ whole genome shotgun (WGS) entry which is preliminary data.</text>
</comment>
<feature type="domain" description="HTH cro/C1-type" evidence="1">
    <location>
        <begin position="15"/>
        <end position="70"/>
    </location>
</feature>
<evidence type="ECO:0000259" key="1">
    <source>
        <dbReference type="Pfam" id="PF13443"/>
    </source>
</evidence>
<reference evidence="2 3" key="1">
    <citation type="submission" date="2024-12" db="EMBL/GenBank/DDBJ databases">
        <authorList>
            <person name="Hu S."/>
        </authorList>
    </citation>
    <scope>NUCLEOTIDE SEQUENCE [LARGE SCALE GENOMIC DNA]</scope>
    <source>
        <strain evidence="2 3">THG-T11</strain>
    </source>
</reference>
<dbReference type="RefSeq" id="WP_138724799.1">
    <property type="nucleotide sequence ID" value="NZ_SSHJ02000010.1"/>
</dbReference>
<organism evidence="2 3">
    <name type="scientific">Pedobacter ureilyticus</name>
    <dbReference type="NCBI Taxonomy" id="1393051"/>
    <lineage>
        <taxon>Bacteria</taxon>
        <taxon>Pseudomonadati</taxon>
        <taxon>Bacteroidota</taxon>
        <taxon>Sphingobacteriia</taxon>
        <taxon>Sphingobacteriales</taxon>
        <taxon>Sphingobacteriaceae</taxon>
        <taxon>Pedobacter</taxon>
    </lineage>
</organism>